<name>A0ABR1XW39_9PEZI</name>
<proteinExistence type="predicted"/>
<dbReference type="Proteomes" id="UP001456524">
    <property type="component" value="Unassembled WGS sequence"/>
</dbReference>
<dbReference type="EMBL" id="JBBWUH010000004">
    <property type="protein sequence ID" value="KAK8169443.1"/>
    <property type="molecule type" value="Genomic_DNA"/>
</dbReference>
<organism evidence="2 3">
    <name type="scientific">Phyllosticta citrichinensis</name>
    <dbReference type="NCBI Taxonomy" id="1130410"/>
    <lineage>
        <taxon>Eukaryota</taxon>
        <taxon>Fungi</taxon>
        <taxon>Dikarya</taxon>
        <taxon>Ascomycota</taxon>
        <taxon>Pezizomycotina</taxon>
        <taxon>Dothideomycetes</taxon>
        <taxon>Dothideomycetes incertae sedis</taxon>
        <taxon>Botryosphaeriales</taxon>
        <taxon>Phyllostictaceae</taxon>
        <taxon>Phyllosticta</taxon>
    </lineage>
</organism>
<accession>A0ABR1XW39</accession>
<feature type="transmembrane region" description="Helical" evidence="1">
    <location>
        <begin position="48"/>
        <end position="68"/>
    </location>
</feature>
<keyword evidence="3" id="KW-1185">Reference proteome</keyword>
<gene>
    <name evidence="2" type="ORF">IWX90DRAFT_177652</name>
</gene>
<keyword evidence="1" id="KW-1133">Transmembrane helix</keyword>
<evidence type="ECO:0000313" key="2">
    <source>
        <dbReference type="EMBL" id="KAK8169443.1"/>
    </source>
</evidence>
<feature type="transmembrane region" description="Helical" evidence="1">
    <location>
        <begin position="20"/>
        <end position="36"/>
    </location>
</feature>
<protein>
    <submittedName>
        <fullName evidence="2">Uncharacterized protein</fullName>
    </submittedName>
</protein>
<keyword evidence="1" id="KW-0472">Membrane</keyword>
<reference evidence="2 3" key="1">
    <citation type="journal article" date="2022" name="G3 (Bethesda)">
        <title>Enemy or ally: a genomic approach to elucidate the lifestyle of Phyllosticta citrichinaensis.</title>
        <authorList>
            <person name="Buijs V.A."/>
            <person name="Groenewald J.Z."/>
            <person name="Haridas S."/>
            <person name="LaButti K.M."/>
            <person name="Lipzen A."/>
            <person name="Martin F.M."/>
            <person name="Barry K."/>
            <person name="Grigoriev I.V."/>
            <person name="Crous P.W."/>
            <person name="Seidl M.F."/>
        </authorList>
    </citation>
    <scope>NUCLEOTIDE SEQUENCE [LARGE SCALE GENOMIC DNA]</scope>
    <source>
        <strain evidence="2 3">CBS 129764</strain>
    </source>
</reference>
<keyword evidence="1" id="KW-0812">Transmembrane</keyword>
<comment type="caution">
    <text evidence="2">The sequence shown here is derived from an EMBL/GenBank/DDBJ whole genome shotgun (WGS) entry which is preliminary data.</text>
</comment>
<evidence type="ECO:0000313" key="3">
    <source>
        <dbReference type="Proteomes" id="UP001456524"/>
    </source>
</evidence>
<sequence length="148" mass="16685">MTMHSSKIPLWPPGQPQSNLVYLTGLLVSIYIYLCARYERHDKARQLVVDLNCFLVALQSLAILPIGLSAPLVGTSETEINIQCSSRRPSISLLPPTVLELFPHARAEIGIEQDTISRHDRTCRDDPQSSREFCRRLGGQHQPRRVNV</sequence>
<evidence type="ECO:0000256" key="1">
    <source>
        <dbReference type="SAM" id="Phobius"/>
    </source>
</evidence>